<name>Q3V2I0_MOUSE</name>
<feature type="region of interest" description="Disordered" evidence="1">
    <location>
        <begin position="1"/>
        <end position="117"/>
    </location>
</feature>
<dbReference type="AGR" id="MGI:1925885"/>
<dbReference type="MGI" id="MGI:1925885">
    <property type="gene designation" value="Kcnd3os"/>
</dbReference>
<evidence type="ECO:0000313" key="2">
    <source>
        <dbReference type="EMBL" id="BAE20817.1"/>
    </source>
</evidence>
<feature type="compositionally biased region" description="Low complexity" evidence="1">
    <location>
        <begin position="43"/>
        <end position="52"/>
    </location>
</feature>
<gene>
    <name evidence="3" type="primary">Kcnd3os</name>
    <name evidence="3" type="synonym">1700095B22Rik</name>
</gene>
<reference evidence="2" key="4">
    <citation type="journal article" date="2001" name="Nature">
        <title>Functional annotation of a full-length mouse cDNA collection.</title>
        <authorList>
            <consortium name="The RIKEN Genome Exploration Research Group Phase II Team and the FANTOM Consortium"/>
        </authorList>
    </citation>
    <scope>NUCLEOTIDE SEQUENCE</scope>
    <source>
        <strain evidence="2">C57BL/6J</strain>
        <tissue evidence="2">Pancreas</tissue>
    </source>
</reference>
<feature type="compositionally biased region" description="Low complexity" evidence="1">
    <location>
        <begin position="66"/>
        <end position="80"/>
    </location>
</feature>
<evidence type="ECO:0000256" key="1">
    <source>
        <dbReference type="SAM" id="MobiDB-lite"/>
    </source>
</evidence>
<reference evidence="2" key="1">
    <citation type="journal article" date="1999" name="Methods Enzymol.">
        <title>High-efficiency full-length cDNA cloning.</title>
        <authorList>
            <person name="Carninci P."/>
            <person name="Hayashizaki Y."/>
        </authorList>
    </citation>
    <scope>NUCLEOTIDE SEQUENCE</scope>
    <source>
        <strain evidence="2">C57BL/6J</strain>
        <tissue evidence="2">Pancreas</tissue>
    </source>
</reference>
<reference evidence="2" key="8">
    <citation type="journal article" date="2005" name="Science">
        <title>Antisense Transcription in the Mammalian Transcriptome.</title>
        <authorList>
            <consortium name="RIKEN Genome Exploration Research Group and Genome Science Group (Genome Network Project Core Group) and the FANTOM Consortium"/>
        </authorList>
    </citation>
    <scope>NUCLEOTIDE SEQUENCE</scope>
    <source>
        <strain evidence="2">C57BL/6J</strain>
        <tissue evidence="2">Pancreas</tissue>
    </source>
</reference>
<dbReference type="EMBL" id="AK131816">
    <property type="protein sequence ID" value="BAE20817.1"/>
    <property type="molecule type" value="mRNA"/>
</dbReference>
<reference evidence="2" key="7">
    <citation type="journal article" date="2005" name="Science">
        <title>The Transcriptional Landscape of the Mammalian Genome.</title>
        <authorList>
            <consortium name="The FANTOM Consortium"/>
            <consortium name="Riken Genome Exploration Research Group and Genome Science Group (Genome Network Project Core Group)"/>
        </authorList>
    </citation>
    <scope>NUCLEOTIDE SEQUENCE</scope>
    <source>
        <strain evidence="2">C57BL/6J</strain>
        <tissue evidence="2">Pancreas</tissue>
    </source>
</reference>
<accession>Q3V2I0</accession>
<reference evidence="2" key="2">
    <citation type="journal article" date="2000" name="Genome Res.">
        <title>Normalization and subtraction of cap-trapper-selected cDNAs to prepare full-length cDNA libraries for rapid discovery of new genes.</title>
        <authorList>
            <person name="Carninci P."/>
            <person name="Shibata Y."/>
            <person name="Hayatsu N."/>
            <person name="Sugahara Y."/>
            <person name="Shibata K."/>
            <person name="Itoh M."/>
            <person name="Konno H."/>
            <person name="Okazaki Y."/>
            <person name="Muramatsu M."/>
            <person name="Hayashizaki Y."/>
        </authorList>
    </citation>
    <scope>NUCLEOTIDE SEQUENCE</scope>
    <source>
        <strain evidence="2">C57BL/6J</strain>
        <tissue evidence="2">Pancreas</tissue>
    </source>
</reference>
<reference evidence="2" key="5">
    <citation type="journal article" date="2002" name="Nature">
        <title>Analysis of the mouse transcriptome based on functional annotation of 60,770 full-length cDNAs.</title>
        <authorList>
            <consortium name="The FANTOM Consortium and the RIKEN Genome Exploration Research Group Phase I and II Team"/>
        </authorList>
    </citation>
    <scope>NUCLEOTIDE SEQUENCE</scope>
    <source>
        <strain evidence="2">C57BL/6J</strain>
        <tissue evidence="2">Pancreas</tissue>
    </source>
</reference>
<sequence>KPLGAPVPGGGSAAQGTDAPRPAACSPTARPHPQSFRRPSAHPPGRGSGRVPRGQREQQAWEQRSSHLLSLGGSVVSLLPSPKPAPGPAPRAREEAEARGRRGAERPAARGSAQQPPLGRLLLAGEVSLVPPSLVRCSWSPRKLTG</sequence>
<feature type="non-terminal residue" evidence="2">
    <location>
        <position position="1"/>
    </location>
</feature>
<dbReference type="AlphaFoldDB" id="Q3V2I0"/>
<organism evidence="2">
    <name type="scientific">Mus musculus</name>
    <name type="common">Mouse</name>
    <dbReference type="NCBI Taxonomy" id="10090"/>
    <lineage>
        <taxon>Eukaryota</taxon>
        <taxon>Metazoa</taxon>
        <taxon>Chordata</taxon>
        <taxon>Craniata</taxon>
        <taxon>Vertebrata</taxon>
        <taxon>Euteleostomi</taxon>
        <taxon>Mammalia</taxon>
        <taxon>Eutheria</taxon>
        <taxon>Euarchontoglires</taxon>
        <taxon>Glires</taxon>
        <taxon>Rodentia</taxon>
        <taxon>Myomorpha</taxon>
        <taxon>Muroidea</taxon>
        <taxon>Muridae</taxon>
        <taxon>Murinae</taxon>
        <taxon>Mus</taxon>
        <taxon>Mus</taxon>
    </lineage>
</organism>
<reference evidence="2" key="3">
    <citation type="journal article" date="2000" name="Genome Res.">
        <title>RIKEN integrated sequence analysis (RISA) system--384-format sequencing pipeline with 384 multicapillary sequencer.</title>
        <authorList>
            <person name="Shibata K."/>
            <person name="Itoh M."/>
            <person name="Aizawa K."/>
            <person name="Nagaoka S."/>
            <person name="Sasaki N."/>
            <person name="Carninci P."/>
            <person name="Konno H."/>
            <person name="Akiyama J."/>
            <person name="Nishi K."/>
            <person name="Kitsunai T."/>
            <person name="Tashiro H."/>
            <person name="Itoh M."/>
            <person name="Sumi N."/>
            <person name="Ishii Y."/>
            <person name="Nakamura S."/>
            <person name="Hazama M."/>
            <person name="Nishine T."/>
            <person name="Harada A."/>
            <person name="Yamamoto R."/>
            <person name="Matsumoto H."/>
            <person name="Sakaguchi S."/>
            <person name="Ikegami T."/>
            <person name="Kashiwagi K."/>
            <person name="Fujiwake S."/>
            <person name="Inoue K."/>
            <person name="Togawa Y."/>
            <person name="Izawa M."/>
            <person name="Ohara E."/>
            <person name="Watahiki M."/>
            <person name="Yoneda Y."/>
            <person name="Ishikawa T."/>
            <person name="Ozawa K."/>
            <person name="Tanaka T."/>
            <person name="Matsuura S."/>
            <person name="Kawai J."/>
            <person name="Okazaki Y."/>
            <person name="Muramatsu M."/>
            <person name="Inoue Y."/>
            <person name="Kira A."/>
            <person name="Hayashizaki Y."/>
        </authorList>
    </citation>
    <scope>NUCLEOTIDE SEQUENCE</scope>
    <source>
        <strain evidence="2">C57BL/6J</strain>
        <tissue evidence="2">Pancreas</tissue>
    </source>
</reference>
<proteinExistence type="evidence at transcript level"/>
<evidence type="ECO:0000313" key="3">
    <source>
        <dbReference type="MGI" id="MGI:1925885"/>
    </source>
</evidence>
<reference evidence="2" key="6">
    <citation type="submission" date="2004-03" db="EMBL/GenBank/DDBJ databases">
        <authorList>
            <person name="Arakawa T."/>
            <person name="Carninci P."/>
            <person name="Fukuda S."/>
            <person name="Hashizume W."/>
            <person name="Hayashida K."/>
            <person name="Hori F."/>
            <person name="Iida J."/>
            <person name="Imamura K."/>
            <person name="Imotani K."/>
            <person name="Itoh M."/>
            <person name="Kanagawa S."/>
            <person name="Kawai J."/>
            <person name="Kojima M."/>
            <person name="Konno H."/>
            <person name="Murata M."/>
            <person name="Nakamura M."/>
            <person name="Ninomiya N."/>
            <person name="Nishiyori H."/>
            <person name="Nomura K."/>
            <person name="Ohno M."/>
            <person name="Sakazume N."/>
            <person name="Sano H."/>
            <person name="Sasaki D."/>
            <person name="Shibata K."/>
            <person name="Shiraki T."/>
            <person name="Tagami M."/>
            <person name="Tagami Y."/>
            <person name="Waki K."/>
            <person name="Watahiki A."/>
            <person name="Muramatsu M."/>
            <person name="Hayashizaki Y."/>
        </authorList>
    </citation>
    <scope>NUCLEOTIDE SEQUENCE</scope>
    <source>
        <strain evidence="2">C57BL/6J</strain>
        <tissue evidence="2">Pancreas</tissue>
    </source>
</reference>
<protein>
    <submittedName>
        <fullName evidence="2">Uncharacterized protein</fullName>
    </submittedName>
</protein>
<feature type="compositionally biased region" description="Basic and acidic residues" evidence="1">
    <location>
        <begin position="91"/>
        <end position="108"/>
    </location>
</feature>